<evidence type="ECO:0000256" key="2">
    <source>
        <dbReference type="ARBA" id="ARBA00022679"/>
    </source>
</evidence>
<name>A0ABM1YUH9_AEDAL</name>
<dbReference type="EC" id="2.7.7.49" evidence="1"/>
<dbReference type="EnsemblMetazoa" id="AALFPA23_012273.R17538">
    <property type="protein sequence ID" value="AALFPA23_012273.P17538"/>
    <property type="gene ID" value="AALFPA23_012273"/>
</dbReference>
<keyword evidence="6" id="KW-0378">Hydrolase</keyword>
<keyword evidence="2" id="KW-0808">Transferase</keyword>
<accession>A0ABM1YUH9</accession>
<dbReference type="Pfam" id="PF00665">
    <property type="entry name" value="rve"/>
    <property type="match status" value="1"/>
</dbReference>
<reference evidence="14" key="1">
    <citation type="journal article" date="2015" name="Proc. Natl. Acad. Sci. U.S.A.">
        <title>Genome sequence of the Asian Tiger mosquito, Aedes albopictus, reveals insights into its biology, genetics, and evolution.</title>
        <authorList>
            <person name="Chen X.G."/>
            <person name="Jiang X."/>
            <person name="Gu J."/>
            <person name="Xu M."/>
            <person name="Wu Y."/>
            <person name="Deng Y."/>
            <person name="Zhang C."/>
            <person name="Bonizzoni M."/>
            <person name="Dermauw W."/>
            <person name="Vontas J."/>
            <person name="Armbruster P."/>
            <person name="Huang X."/>
            <person name="Yang Y."/>
            <person name="Zhang H."/>
            <person name="He W."/>
            <person name="Peng H."/>
            <person name="Liu Y."/>
            <person name="Wu K."/>
            <person name="Chen J."/>
            <person name="Lirakis M."/>
            <person name="Topalis P."/>
            <person name="Van Leeuwen T."/>
            <person name="Hall A.B."/>
            <person name="Jiang X."/>
            <person name="Thorpe C."/>
            <person name="Mueller R.L."/>
            <person name="Sun C."/>
            <person name="Waterhouse R.M."/>
            <person name="Yan G."/>
            <person name="Tu Z.J."/>
            <person name="Fang X."/>
            <person name="James A.A."/>
        </authorList>
    </citation>
    <scope>NUCLEOTIDE SEQUENCE [LARGE SCALE GENOMIC DNA]</scope>
    <source>
        <strain evidence="14">Foshan</strain>
    </source>
</reference>
<dbReference type="InterPro" id="IPR043128">
    <property type="entry name" value="Rev_trsase/Diguanyl_cyclase"/>
</dbReference>
<dbReference type="PROSITE" id="PS50158">
    <property type="entry name" value="ZF_CCHC"/>
    <property type="match status" value="1"/>
</dbReference>
<evidence type="ECO:0000313" key="13">
    <source>
        <dbReference type="EnsemblMetazoa" id="AALFPA23_012273.P17538"/>
    </source>
</evidence>
<dbReference type="InterPro" id="IPR001878">
    <property type="entry name" value="Znf_CCHC"/>
</dbReference>
<evidence type="ECO:0000256" key="5">
    <source>
        <dbReference type="ARBA" id="ARBA00022759"/>
    </source>
</evidence>
<dbReference type="PROSITE" id="PS50878">
    <property type="entry name" value="RT_POL"/>
    <property type="match status" value="1"/>
</dbReference>
<keyword evidence="8" id="KW-0863">Zinc-finger</keyword>
<dbReference type="CDD" id="cd09274">
    <property type="entry name" value="RNase_HI_RT_Ty3"/>
    <property type="match status" value="1"/>
</dbReference>
<evidence type="ECO:0000259" key="12">
    <source>
        <dbReference type="PROSITE" id="PS50994"/>
    </source>
</evidence>
<evidence type="ECO:0000256" key="3">
    <source>
        <dbReference type="ARBA" id="ARBA00022695"/>
    </source>
</evidence>
<keyword evidence="8" id="KW-0479">Metal-binding</keyword>
<dbReference type="InterPro" id="IPR000477">
    <property type="entry name" value="RT_dom"/>
</dbReference>
<dbReference type="PROSITE" id="PS50994">
    <property type="entry name" value="INTEGRASE"/>
    <property type="match status" value="1"/>
</dbReference>
<keyword evidence="7" id="KW-0695">RNA-directed DNA polymerase</keyword>
<protein>
    <recommendedName>
        <fullName evidence="1">RNA-directed DNA polymerase</fullName>
        <ecNumber evidence="1">2.7.7.49</ecNumber>
    </recommendedName>
</protein>
<keyword evidence="14" id="KW-1185">Reference proteome</keyword>
<keyword evidence="5" id="KW-0255">Endonuclease</keyword>
<dbReference type="Gene3D" id="3.30.70.270">
    <property type="match status" value="2"/>
</dbReference>
<dbReference type="Gene3D" id="3.10.10.10">
    <property type="entry name" value="HIV Type 1 Reverse Transcriptase, subunit A, domain 1"/>
    <property type="match status" value="1"/>
</dbReference>
<dbReference type="PANTHER" id="PTHR37984">
    <property type="entry name" value="PROTEIN CBG26694"/>
    <property type="match status" value="1"/>
</dbReference>
<dbReference type="PANTHER" id="PTHR37984:SF11">
    <property type="entry name" value="INTEGRASE CATALYTIC DOMAIN-CONTAINING PROTEIN"/>
    <property type="match status" value="1"/>
</dbReference>
<dbReference type="InterPro" id="IPR036397">
    <property type="entry name" value="RNaseH_sf"/>
</dbReference>
<feature type="domain" description="Integrase catalytic" evidence="12">
    <location>
        <begin position="836"/>
        <end position="989"/>
    </location>
</feature>
<feature type="domain" description="Reverse transcriptase" evidence="11">
    <location>
        <begin position="294"/>
        <end position="473"/>
    </location>
</feature>
<dbReference type="Pfam" id="PF17917">
    <property type="entry name" value="RT_RNaseH"/>
    <property type="match status" value="1"/>
</dbReference>
<dbReference type="InterPro" id="IPR050951">
    <property type="entry name" value="Retrovirus_Pol_polyprotein"/>
</dbReference>
<dbReference type="Proteomes" id="UP000069940">
    <property type="component" value="Unassembled WGS sequence"/>
</dbReference>
<dbReference type="SMART" id="SM00343">
    <property type="entry name" value="ZnF_C2HC"/>
    <property type="match status" value="2"/>
</dbReference>
<feature type="compositionally biased region" description="Basic residues" evidence="9">
    <location>
        <begin position="1079"/>
        <end position="1090"/>
    </location>
</feature>
<evidence type="ECO:0000259" key="10">
    <source>
        <dbReference type="PROSITE" id="PS50158"/>
    </source>
</evidence>
<keyword evidence="8" id="KW-0862">Zinc</keyword>
<dbReference type="Gene3D" id="3.10.20.370">
    <property type="match status" value="1"/>
</dbReference>
<dbReference type="CDD" id="cd01647">
    <property type="entry name" value="RT_LTR"/>
    <property type="match status" value="1"/>
</dbReference>
<dbReference type="GeneID" id="134286084"/>
<evidence type="ECO:0000256" key="6">
    <source>
        <dbReference type="ARBA" id="ARBA00022801"/>
    </source>
</evidence>
<evidence type="ECO:0000256" key="1">
    <source>
        <dbReference type="ARBA" id="ARBA00012493"/>
    </source>
</evidence>
<dbReference type="Gene3D" id="4.10.60.10">
    <property type="entry name" value="Zinc finger, CCHC-type"/>
    <property type="match status" value="1"/>
</dbReference>
<evidence type="ECO:0000256" key="9">
    <source>
        <dbReference type="SAM" id="MobiDB-lite"/>
    </source>
</evidence>
<sequence length="1166" mass="132040">MTLAEIVNEGRSLETIEKVRQQLQNSVEVNKITTSKNTCYRCGHTGHYANDDCCPAKDKKCEKCGLIGHFKRCCKTKHREKKMSNQRVRQIDKESVAGSETFYDSDDAVSEVVGGDDSVKYVFATDTENTNGEKVVCSVGGVKIKWIVDSGAGVNVIDSDTWEFLKKNQVQVLSQAKGTKRVLKAYGNNDLDVLGEFTAKIATKDREIVAEVIVVKSRGASLLSCDTATQLQILKINTNVWGVSCSADNIGKINGMEVSLQINEEVKPVQHTKCHIPIPLQEKVQKEIDNLLDQDIIEPAPRDSPWISRLVVSPKAGDPSAVRLCVDMRAANRAIVPQHYPLPTFEDILPHLQNCKWFSKIDLVKAFHQVVLAENTRFITTFATHQGYYRYKRLAFGMNCASEVFQSIIERVLKGISGVKVFIDDILVFAPNKRIHDEVLRLVLRRLQEYGITINPRKCVYGKSEVTFMGHILSENGIKPTMDKVEAIKLLCEPRNVQEMRSFLGMITYLSRFIPNLSTLTAPLRELLRKDTKYRWELTHQAAFLEIKSILADPKSLGYYSPKDKTILIADASPTGLGAVLLQEKDGIKRVICYISKSLSETEKSYAQNEKEALALVWATERLQVYLRGLEFLLLTDHEPLKVIFGPEHHSCPRIERWAMRLQSFRFKIVHIPGKINIADPLSRLPQFQHCSTYDQIGEQSVLVIAERAKPVALRLEEIVKESLADTTLCAVKEALRTGRWSESVKKYAAFKDELYCCNEVLLRGERLVIPVSLQKRVLMLAHIGHPGIERSKQRLRSKVWWPSMDGDVEKAVRSCLECQIVGKAAPPEPMAIRELPQKPWEHLNMDMLGPLPSGDSLLVIVDAYSRFRIVEILRHTTSSDIIDKLHPLFMRLGIPTILTTDNARNFTSKEMEDFCDKFGVRMRQTTPYWPQANGEVERQNRSILKILQIAELNKSDWRKDLEEFNYVYALTPHPATGYSPAEILFGRKFRDWIPHMSQIVSATDEAVRDRDAIYKHAAKTHADAARGAKTSYLQTGDRVLMKNLHPANKLSAPFLPDPAIVLQKQGNSVMVETPAGRTYRRNSSHLKKVHEKEDTNSDNEAEWTTPSEEHRQGSPIDATDRRNQLSSQSKSPVPLTESPVLRSKRTIRKPLRFEDYVLDVNSNGQ</sequence>
<dbReference type="Gene3D" id="1.10.340.70">
    <property type="match status" value="1"/>
</dbReference>
<dbReference type="RefSeq" id="XP_062703635.1">
    <property type="nucleotide sequence ID" value="XM_062847651.1"/>
</dbReference>
<evidence type="ECO:0000256" key="4">
    <source>
        <dbReference type="ARBA" id="ARBA00022722"/>
    </source>
</evidence>
<reference evidence="13" key="2">
    <citation type="submission" date="2025-05" db="UniProtKB">
        <authorList>
            <consortium name="EnsemblMetazoa"/>
        </authorList>
    </citation>
    <scope>IDENTIFICATION</scope>
    <source>
        <strain evidence="13">Foshan</strain>
    </source>
</reference>
<keyword evidence="3" id="KW-0548">Nucleotidyltransferase</keyword>
<dbReference type="Gene3D" id="3.30.420.10">
    <property type="entry name" value="Ribonuclease H-like superfamily/Ribonuclease H"/>
    <property type="match status" value="1"/>
</dbReference>
<feature type="compositionally biased region" description="Basic and acidic residues" evidence="9">
    <location>
        <begin position="1108"/>
        <end position="1124"/>
    </location>
</feature>
<dbReference type="InterPro" id="IPR012337">
    <property type="entry name" value="RNaseH-like_sf"/>
</dbReference>
<dbReference type="SUPFAM" id="SSF53098">
    <property type="entry name" value="Ribonuclease H-like"/>
    <property type="match status" value="1"/>
</dbReference>
<dbReference type="InterPro" id="IPR041373">
    <property type="entry name" value="RT_RNaseH"/>
</dbReference>
<dbReference type="InterPro" id="IPR041588">
    <property type="entry name" value="Integrase_H2C2"/>
</dbReference>
<dbReference type="Pfam" id="PF17921">
    <property type="entry name" value="Integrase_H2C2"/>
    <property type="match status" value="1"/>
</dbReference>
<evidence type="ECO:0000313" key="14">
    <source>
        <dbReference type="Proteomes" id="UP000069940"/>
    </source>
</evidence>
<organism evidence="13 14">
    <name type="scientific">Aedes albopictus</name>
    <name type="common">Asian tiger mosquito</name>
    <name type="synonym">Stegomyia albopicta</name>
    <dbReference type="NCBI Taxonomy" id="7160"/>
    <lineage>
        <taxon>Eukaryota</taxon>
        <taxon>Metazoa</taxon>
        <taxon>Ecdysozoa</taxon>
        <taxon>Arthropoda</taxon>
        <taxon>Hexapoda</taxon>
        <taxon>Insecta</taxon>
        <taxon>Pterygota</taxon>
        <taxon>Neoptera</taxon>
        <taxon>Endopterygota</taxon>
        <taxon>Diptera</taxon>
        <taxon>Nematocera</taxon>
        <taxon>Culicoidea</taxon>
        <taxon>Culicidae</taxon>
        <taxon>Culicinae</taxon>
        <taxon>Aedini</taxon>
        <taxon>Aedes</taxon>
        <taxon>Stegomyia</taxon>
    </lineage>
</organism>
<evidence type="ECO:0000256" key="8">
    <source>
        <dbReference type="PROSITE-ProRule" id="PRU00047"/>
    </source>
</evidence>
<dbReference type="InterPro" id="IPR001584">
    <property type="entry name" value="Integrase_cat-core"/>
</dbReference>
<proteinExistence type="predicted"/>
<dbReference type="Pfam" id="PF00078">
    <property type="entry name" value="RVT_1"/>
    <property type="match status" value="1"/>
</dbReference>
<dbReference type="InterPro" id="IPR043502">
    <property type="entry name" value="DNA/RNA_pol_sf"/>
</dbReference>
<evidence type="ECO:0000256" key="7">
    <source>
        <dbReference type="ARBA" id="ARBA00022918"/>
    </source>
</evidence>
<keyword evidence="4" id="KW-0540">Nuclease</keyword>
<feature type="domain" description="CCHC-type" evidence="10">
    <location>
        <begin position="39"/>
        <end position="51"/>
    </location>
</feature>
<dbReference type="SUPFAM" id="SSF56672">
    <property type="entry name" value="DNA/RNA polymerases"/>
    <property type="match status" value="1"/>
</dbReference>
<evidence type="ECO:0000259" key="11">
    <source>
        <dbReference type="PROSITE" id="PS50878"/>
    </source>
</evidence>
<feature type="region of interest" description="Disordered" evidence="9">
    <location>
        <begin position="1074"/>
        <end position="1147"/>
    </location>
</feature>